<dbReference type="EMBL" id="JBAMIC010000024">
    <property type="protein sequence ID" value="KAK7090770.1"/>
    <property type="molecule type" value="Genomic_DNA"/>
</dbReference>
<reference evidence="5 6" key="1">
    <citation type="submission" date="2024-02" db="EMBL/GenBank/DDBJ databases">
        <title>Chromosome-scale genome assembly of the rough periwinkle Littorina saxatilis.</title>
        <authorList>
            <person name="De Jode A."/>
            <person name="Faria R."/>
            <person name="Formenti G."/>
            <person name="Sims Y."/>
            <person name="Smith T.P."/>
            <person name="Tracey A."/>
            <person name="Wood J.M.D."/>
            <person name="Zagrodzka Z.B."/>
            <person name="Johannesson K."/>
            <person name="Butlin R.K."/>
            <person name="Leder E.H."/>
        </authorList>
    </citation>
    <scope>NUCLEOTIDE SEQUENCE [LARGE SCALE GENOMIC DNA]</scope>
    <source>
        <strain evidence="5">Snail1</strain>
        <tissue evidence="5">Muscle</tissue>
    </source>
</reference>
<comment type="caution">
    <text evidence="5">The sequence shown here is derived from an EMBL/GenBank/DDBJ whole genome shotgun (WGS) entry which is preliminary data.</text>
</comment>
<protein>
    <recommendedName>
        <fullName evidence="4">Ig-like domain-containing protein</fullName>
    </recommendedName>
</protein>
<dbReference type="PROSITE" id="PS50835">
    <property type="entry name" value="IG_LIKE"/>
    <property type="match status" value="1"/>
</dbReference>
<feature type="region of interest" description="Disordered" evidence="1">
    <location>
        <begin position="334"/>
        <end position="353"/>
    </location>
</feature>
<organism evidence="5 6">
    <name type="scientific">Littorina saxatilis</name>
    <dbReference type="NCBI Taxonomy" id="31220"/>
    <lineage>
        <taxon>Eukaryota</taxon>
        <taxon>Metazoa</taxon>
        <taxon>Spiralia</taxon>
        <taxon>Lophotrochozoa</taxon>
        <taxon>Mollusca</taxon>
        <taxon>Gastropoda</taxon>
        <taxon>Caenogastropoda</taxon>
        <taxon>Littorinimorpha</taxon>
        <taxon>Littorinoidea</taxon>
        <taxon>Littorinidae</taxon>
        <taxon>Littorina</taxon>
    </lineage>
</organism>
<keyword evidence="3" id="KW-0732">Signal</keyword>
<feature type="transmembrane region" description="Helical" evidence="2">
    <location>
        <begin position="363"/>
        <end position="386"/>
    </location>
</feature>
<evidence type="ECO:0000313" key="6">
    <source>
        <dbReference type="Proteomes" id="UP001374579"/>
    </source>
</evidence>
<evidence type="ECO:0000256" key="1">
    <source>
        <dbReference type="SAM" id="MobiDB-lite"/>
    </source>
</evidence>
<feature type="signal peptide" evidence="3">
    <location>
        <begin position="1"/>
        <end position="16"/>
    </location>
</feature>
<evidence type="ECO:0000256" key="3">
    <source>
        <dbReference type="SAM" id="SignalP"/>
    </source>
</evidence>
<dbReference type="Proteomes" id="UP001374579">
    <property type="component" value="Unassembled WGS sequence"/>
</dbReference>
<evidence type="ECO:0000259" key="4">
    <source>
        <dbReference type="PROSITE" id="PS50835"/>
    </source>
</evidence>
<feature type="domain" description="Ig-like" evidence="4">
    <location>
        <begin position="253"/>
        <end position="312"/>
    </location>
</feature>
<evidence type="ECO:0000313" key="5">
    <source>
        <dbReference type="EMBL" id="KAK7090770.1"/>
    </source>
</evidence>
<dbReference type="InterPro" id="IPR007110">
    <property type="entry name" value="Ig-like_dom"/>
</dbReference>
<dbReference type="AlphaFoldDB" id="A0AAN9G1S9"/>
<name>A0AAN9G1S9_9CAEN</name>
<feature type="chain" id="PRO_5042987849" description="Ig-like domain-containing protein" evidence="3">
    <location>
        <begin position="17"/>
        <end position="447"/>
    </location>
</feature>
<evidence type="ECO:0000256" key="2">
    <source>
        <dbReference type="SAM" id="Phobius"/>
    </source>
</evidence>
<keyword evidence="2" id="KW-0472">Membrane</keyword>
<gene>
    <name evidence="5" type="ORF">V1264_010527</name>
</gene>
<accession>A0AAN9G1S9</accession>
<proteinExistence type="predicted"/>
<keyword evidence="2" id="KW-0812">Transmembrane</keyword>
<keyword evidence="2" id="KW-1133">Transmembrane helix</keyword>
<sequence length="447" mass="49008">MLLFVFFAVSATSVYGQVISTCGSSGSNGTIDADETRPFILNCTNISLPPGDRIVNWKLKRPDGSVLEIANCTQSFRSFLHLLPWQCLPPVNDYYVVTMTQSEVSTLTVQQNHRTSIAGTVRCVGLSFLLIYDVDICKVRVIYPAKTVSNCRTEVNTSDWTVSGSCDVDKIYASDDHYSCRWKFPVETGRKKKEALSLTNFTEHGKAYKRGTCSFSGLPMPTFDGTYPFSLTIDPGNKTFHGQSLEISHPGAPTFHNCPAVITEGGDLNCTCQPSDSSPLALVTWDAGSILSGQLQVQNVSMKHNGMKYACTQSWGGCLRKRISYTIRVKRKNNDTGNHDDIDGGGGDEHLADADEEDGQSMLIAEVSVVVIVVAFVIIAAVLILFKKCDSRYVNPKRADPTEDSHIYSDLASLQESSTDRPGLAACFVHREMGFPLLSLINPINNL</sequence>
<keyword evidence="6" id="KW-1185">Reference proteome</keyword>